<reference evidence="1" key="2">
    <citation type="submission" date="2020-04" db="EMBL/GenBank/DDBJ databases">
        <authorList>
            <person name="Santos R.A.C."/>
            <person name="Steenwyk J.L."/>
            <person name="Rivero-Menendez O."/>
            <person name="Mead M.E."/>
            <person name="Silva L.P."/>
            <person name="Bastos R.W."/>
            <person name="Alastruey-Izquierdo A."/>
            <person name="Goldman G.H."/>
            <person name="Rokas A."/>
        </authorList>
    </citation>
    <scope>NUCLEOTIDE SEQUENCE</scope>
    <source>
        <strain evidence="1">CNM-CM6805</strain>
    </source>
</reference>
<gene>
    <name evidence="1" type="ORF">CNMCM6805_000740</name>
</gene>
<accession>A0A8H4M6J2</accession>
<evidence type="ECO:0000313" key="2">
    <source>
        <dbReference type="Proteomes" id="UP000653565"/>
    </source>
</evidence>
<dbReference type="Proteomes" id="UP000653565">
    <property type="component" value="Unassembled WGS sequence"/>
</dbReference>
<reference evidence="1" key="1">
    <citation type="journal article" date="2020" name="bioRxiv">
        <title>Genomic and phenotypic heterogeneity of clinical isolates of the human pathogens Aspergillus fumigatus, Aspergillus lentulus and Aspergillus fumigatiaffinis.</title>
        <authorList>
            <person name="dos Santos R.A.C."/>
            <person name="Steenwyk J.L."/>
            <person name="Rivero-Menendez O."/>
            <person name="Mead M.E."/>
            <person name="Silva L.P."/>
            <person name="Bastos R.W."/>
            <person name="Alastruey-Izquierdo A."/>
            <person name="Goldman G.H."/>
            <person name="Rokas A."/>
        </authorList>
    </citation>
    <scope>NUCLEOTIDE SEQUENCE</scope>
    <source>
        <strain evidence="1">CNM-CM6805</strain>
    </source>
</reference>
<protein>
    <submittedName>
        <fullName evidence="1">Uncharacterized protein</fullName>
    </submittedName>
</protein>
<organism evidence="1 2">
    <name type="scientific">Aspergillus fumigatiaffinis</name>
    <dbReference type="NCBI Taxonomy" id="340414"/>
    <lineage>
        <taxon>Eukaryota</taxon>
        <taxon>Fungi</taxon>
        <taxon>Dikarya</taxon>
        <taxon>Ascomycota</taxon>
        <taxon>Pezizomycotina</taxon>
        <taxon>Eurotiomycetes</taxon>
        <taxon>Eurotiomycetidae</taxon>
        <taxon>Eurotiales</taxon>
        <taxon>Aspergillaceae</taxon>
        <taxon>Aspergillus</taxon>
        <taxon>Aspergillus subgen. Fumigati</taxon>
    </lineage>
</organism>
<sequence length="342" mass="39181">MSPKISSVSKRAKYVAKKGTSLAYRLVQRVKKELTRFGVGERVVNVVEETIHDVLDQEETATSSLPTKPKRSIPVTALDQHTVIRYFGLKGKQDFKEAPKTNKIWDIPEQHLLPVPQHLEVSMHEFDALTRFFDDSLRVPPEAMARSIIDQILSAAMREVRKELHNLASDNEEHLYLTMETRLEVTLSREDEDLVITGDADYSFWYGNPSDISTNLVVCEAKRKGDKAGLGGTHQLLGYMGIIHTMRRRLGKENCVVYGILTDTHTWWFYRIDNDSQVSEYVATWEYQASRIFSYICFILRAAYELTPTTSRITPSHRFSGESSYFNFDIFFNNLIEAGNLA</sequence>
<comment type="caution">
    <text evidence="1">The sequence shown here is derived from an EMBL/GenBank/DDBJ whole genome shotgun (WGS) entry which is preliminary data.</text>
</comment>
<proteinExistence type="predicted"/>
<name>A0A8H4M6J2_9EURO</name>
<evidence type="ECO:0000313" key="1">
    <source>
        <dbReference type="EMBL" id="KAF4230472.1"/>
    </source>
</evidence>
<dbReference type="EMBL" id="JAAAPX010000116">
    <property type="protein sequence ID" value="KAF4230472.1"/>
    <property type="molecule type" value="Genomic_DNA"/>
</dbReference>
<dbReference type="AlphaFoldDB" id="A0A8H4M6J2"/>
<keyword evidence="2" id="KW-1185">Reference proteome</keyword>